<sequence length="142" mass="15312">MPLFHSSSHSSSDRSSIDDPNTTSSHSHRRSHRSSGSGSYHSSSSTSPSSSRHHSHSLFGHSRKNEDPSILAAKEQVSRAEAAEREADRALMASKRAGARSKDEAGPGEVDYEEGEAVGKYVTLSSYICVKDGADKRFLGHV</sequence>
<dbReference type="HOGENOM" id="CLU_1815376_0_0_1"/>
<evidence type="ECO:0000313" key="2">
    <source>
        <dbReference type="EMBL" id="EHA18318.1"/>
    </source>
</evidence>
<reference evidence="2 3" key="1">
    <citation type="journal article" date="2011" name="Genome Res.">
        <title>Comparative genomics of citric-acid-producing Aspergillus niger ATCC 1015 versus enzyme-producing CBS 513.88.</title>
        <authorList>
            <person name="Andersen M.R."/>
            <person name="Salazar M.P."/>
            <person name="Schaap P.J."/>
            <person name="van de Vondervoort P.J."/>
            <person name="Culley D."/>
            <person name="Thykaer J."/>
            <person name="Frisvad J.C."/>
            <person name="Nielsen K.F."/>
            <person name="Albang R."/>
            <person name="Albermann K."/>
            <person name="Berka R.M."/>
            <person name="Braus G.H."/>
            <person name="Braus-Stromeyer S.A."/>
            <person name="Corrochano L.M."/>
            <person name="Dai Z."/>
            <person name="van Dijck P.W."/>
            <person name="Hofmann G."/>
            <person name="Lasure L.L."/>
            <person name="Magnuson J.K."/>
            <person name="Menke H."/>
            <person name="Meijer M."/>
            <person name="Meijer S.L."/>
            <person name="Nielsen J.B."/>
            <person name="Nielsen M.L."/>
            <person name="van Ooyen A.J."/>
            <person name="Pel H.J."/>
            <person name="Poulsen L."/>
            <person name="Samson R.A."/>
            <person name="Stam H."/>
            <person name="Tsang A."/>
            <person name="van den Brink J.M."/>
            <person name="Atkins A."/>
            <person name="Aerts A."/>
            <person name="Shapiro H."/>
            <person name="Pangilinan J."/>
            <person name="Salamov A."/>
            <person name="Lou Y."/>
            <person name="Lindquist E."/>
            <person name="Lucas S."/>
            <person name="Grimwood J."/>
            <person name="Grigoriev I.V."/>
            <person name="Kubicek C.P."/>
            <person name="Martinez D."/>
            <person name="van Peij N.N."/>
            <person name="Roubos J.A."/>
            <person name="Nielsen J."/>
            <person name="Baker S.E."/>
        </authorList>
    </citation>
    <scope>NUCLEOTIDE SEQUENCE [LARGE SCALE GENOMIC DNA]</scope>
    <source>
        <strain evidence="3">ATCC 1015 / CBS 113.46 / FGSC A1144 / LSHB Ac4 / NCTC 3858a / NRRL 328 / USDA 3528.7</strain>
    </source>
</reference>
<feature type="region of interest" description="Disordered" evidence="1">
    <location>
        <begin position="1"/>
        <end position="112"/>
    </location>
</feature>
<proteinExistence type="predicted"/>
<gene>
    <name evidence="2" type="ORF">ASPNIDRAFT_38075</name>
</gene>
<dbReference type="EMBL" id="ACJE01000021">
    <property type="protein sequence ID" value="EHA18318.1"/>
    <property type="molecule type" value="Genomic_DNA"/>
</dbReference>
<feature type="compositionally biased region" description="Basic and acidic residues" evidence="1">
    <location>
        <begin position="76"/>
        <end position="89"/>
    </location>
</feature>
<evidence type="ECO:0000313" key="3">
    <source>
        <dbReference type="Proteomes" id="UP000009038"/>
    </source>
</evidence>
<feature type="compositionally biased region" description="Low complexity" evidence="1">
    <location>
        <begin position="34"/>
        <end position="50"/>
    </location>
</feature>
<organism evidence="2 3">
    <name type="scientific">Aspergillus niger (strain ATCC 1015 / CBS 113.46 / FGSC A1144 / LSHB Ac4 / NCTC 3858a / NRRL 328 / USDA 3528.7)</name>
    <dbReference type="NCBI Taxonomy" id="380704"/>
    <lineage>
        <taxon>Eukaryota</taxon>
        <taxon>Fungi</taxon>
        <taxon>Dikarya</taxon>
        <taxon>Ascomycota</taxon>
        <taxon>Pezizomycotina</taxon>
        <taxon>Eurotiomycetes</taxon>
        <taxon>Eurotiomycetidae</taxon>
        <taxon>Eurotiales</taxon>
        <taxon>Aspergillaceae</taxon>
        <taxon>Aspergillus</taxon>
        <taxon>Aspergillus subgen. Circumdati</taxon>
    </lineage>
</organism>
<protein>
    <submittedName>
        <fullName evidence="2">Uncharacterized protein</fullName>
    </submittedName>
</protein>
<feature type="compositionally biased region" description="Low complexity" evidence="1">
    <location>
        <begin position="1"/>
        <end position="10"/>
    </location>
</feature>
<dbReference type="VEuPathDB" id="FungiDB:ASPNIDRAFT2_38075"/>
<evidence type="ECO:0000256" key="1">
    <source>
        <dbReference type="SAM" id="MobiDB-lite"/>
    </source>
</evidence>
<name>G3YEY3_ASPNA</name>
<dbReference type="AlphaFoldDB" id="G3YEY3"/>
<accession>G3YEY3</accession>
<comment type="caution">
    <text evidence="2">The sequence shown here is derived from an EMBL/GenBank/DDBJ whole genome shotgun (WGS) entry which is preliminary data.</text>
</comment>
<dbReference type="STRING" id="380704.G3YEY3"/>
<dbReference type="Proteomes" id="UP000009038">
    <property type="component" value="Unassembled WGS sequence"/>
</dbReference>